<gene>
    <name evidence="1" type="ORF">KAK03_08945</name>
</gene>
<dbReference type="EMBL" id="JAGQDD010000004">
    <property type="protein sequence ID" value="MBQ0930615.1"/>
    <property type="molecule type" value="Genomic_DNA"/>
</dbReference>
<sequence length="198" mass="22998">MQADPPIQPMYEAFYIQSMLFNSVSASRSIIRLEKIFGKLPERPTPEDVDQLPARLILNELQNMVLQAAALSRYFWPVRAAFKARGDVLRECFAMDETSPLFRRDLRNAIEHFDERVDKYFSNGAIGCFFPEYVGAKPIDTQVPGHFFRAYFVDTGEFRLLDEDYEMKPLADEVLFVQAHLERMDKEGGRFQRAERDA</sequence>
<reference evidence="1 2" key="1">
    <citation type="submission" date="2021-04" db="EMBL/GenBank/DDBJ databases">
        <title>The genome sequence of Ideonella sp. 3Y2.</title>
        <authorList>
            <person name="Liu Y."/>
        </authorList>
    </citation>
    <scope>NUCLEOTIDE SEQUENCE [LARGE SCALE GENOMIC DNA]</scope>
    <source>
        <strain evidence="1 2">3Y2</strain>
    </source>
</reference>
<organism evidence="1 2">
    <name type="scientific">Ideonella alba</name>
    <dbReference type="NCBI Taxonomy" id="2824118"/>
    <lineage>
        <taxon>Bacteria</taxon>
        <taxon>Pseudomonadati</taxon>
        <taxon>Pseudomonadota</taxon>
        <taxon>Betaproteobacteria</taxon>
        <taxon>Burkholderiales</taxon>
        <taxon>Sphaerotilaceae</taxon>
        <taxon>Ideonella</taxon>
    </lineage>
</organism>
<dbReference type="AlphaFoldDB" id="A0A941BB89"/>
<dbReference type="RefSeq" id="WP_210853500.1">
    <property type="nucleotide sequence ID" value="NZ_JAGQDD010000004.1"/>
</dbReference>
<evidence type="ECO:0000313" key="1">
    <source>
        <dbReference type="EMBL" id="MBQ0930615.1"/>
    </source>
</evidence>
<name>A0A941BB89_9BURK</name>
<keyword evidence="2" id="KW-1185">Reference proteome</keyword>
<protein>
    <submittedName>
        <fullName evidence="1">Uncharacterized protein</fullName>
    </submittedName>
</protein>
<accession>A0A941BB89</accession>
<dbReference type="Proteomes" id="UP000676246">
    <property type="component" value="Unassembled WGS sequence"/>
</dbReference>
<evidence type="ECO:0000313" key="2">
    <source>
        <dbReference type="Proteomes" id="UP000676246"/>
    </source>
</evidence>
<proteinExistence type="predicted"/>
<comment type="caution">
    <text evidence="1">The sequence shown here is derived from an EMBL/GenBank/DDBJ whole genome shotgun (WGS) entry which is preliminary data.</text>
</comment>